<evidence type="ECO:0000259" key="1">
    <source>
        <dbReference type="PROSITE" id="PS51352"/>
    </source>
</evidence>
<dbReference type="InterPro" id="IPR050620">
    <property type="entry name" value="Thioredoxin_H-type-like"/>
</dbReference>
<organism evidence="2 3">
    <name type="scientific">Bacillus paranthracis</name>
    <dbReference type="NCBI Taxonomy" id="2026186"/>
    <lineage>
        <taxon>Bacteria</taxon>
        <taxon>Bacillati</taxon>
        <taxon>Bacillota</taxon>
        <taxon>Bacilli</taxon>
        <taxon>Bacillales</taxon>
        <taxon>Bacillaceae</taxon>
        <taxon>Bacillus</taxon>
        <taxon>Bacillus cereus group</taxon>
    </lineage>
</organism>
<sequence length="113" mass="13201">MDSEKGETNMKEIKSEQEFKDIIASEEPVVVKFFTTWCPDCVRMDNFIGDVMEEFNKFEWYSINKDEFPNIAEEYQVMGIPSLLVYQNGEKLGHLHSANAKTEEQVTEFLEAY</sequence>
<protein>
    <submittedName>
        <fullName evidence="2">Thioredoxin family protein</fullName>
    </submittedName>
</protein>
<dbReference type="PANTHER" id="PTHR10438">
    <property type="entry name" value="THIOREDOXIN"/>
    <property type="match status" value="1"/>
</dbReference>
<dbReference type="EMBL" id="CP119629">
    <property type="protein sequence ID" value="WES09489.1"/>
    <property type="molecule type" value="Genomic_DNA"/>
</dbReference>
<dbReference type="Proteomes" id="UP001221092">
    <property type="component" value="Chromosome"/>
</dbReference>
<dbReference type="PROSITE" id="PS51352">
    <property type="entry name" value="THIOREDOXIN_2"/>
    <property type="match status" value="1"/>
</dbReference>
<evidence type="ECO:0000313" key="2">
    <source>
        <dbReference type="EMBL" id="WES09489.1"/>
    </source>
</evidence>
<dbReference type="PANTHER" id="PTHR10438:SF468">
    <property type="entry name" value="THIOREDOXIN-1-RELATED"/>
    <property type="match status" value="1"/>
</dbReference>
<feature type="domain" description="Thioredoxin" evidence="1">
    <location>
        <begin position="1"/>
        <end position="113"/>
    </location>
</feature>
<dbReference type="AlphaFoldDB" id="A0AAX3QHN4"/>
<reference evidence="2" key="1">
    <citation type="submission" date="2023-03" db="EMBL/GenBank/DDBJ databases">
        <authorList>
            <person name="Liu Z."/>
        </authorList>
    </citation>
    <scope>NUCLEOTIDE SEQUENCE</scope>
    <source>
        <strain evidence="2">Bc006</strain>
    </source>
</reference>
<dbReference type="CDD" id="cd02947">
    <property type="entry name" value="TRX_family"/>
    <property type="match status" value="1"/>
</dbReference>
<proteinExistence type="predicted"/>
<evidence type="ECO:0000313" key="3">
    <source>
        <dbReference type="Proteomes" id="UP001221092"/>
    </source>
</evidence>
<dbReference type="RefSeq" id="WP_255256062.1">
    <property type="nucleotide sequence ID" value="NZ_BPLB01000002.1"/>
</dbReference>
<accession>A0AAX3QHN4</accession>
<gene>
    <name evidence="2" type="ORF">P3K65_11665</name>
</gene>
<dbReference type="SUPFAM" id="SSF52833">
    <property type="entry name" value="Thioredoxin-like"/>
    <property type="match status" value="1"/>
</dbReference>
<dbReference type="InterPro" id="IPR036249">
    <property type="entry name" value="Thioredoxin-like_sf"/>
</dbReference>
<dbReference type="Pfam" id="PF00085">
    <property type="entry name" value="Thioredoxin"/>
    <property type="match status" value="1"/>
</dbReference>
<dbReference type="FunFam" id="3.40.30.10:FF:000144">
    <property type="entry name" value="Thioredoxin domain"/>
    <property type="match status" value="1"/>
</dbReference>
<name>A0AAX3QHN4_9BACI</name>
<dbReference type="InterPro" id="IPR013766">
    <property type="entry name" value="Thioredoxin_domain"/>
</dbReference>
<dbReference type="Gene3D" id="3.40.30.10">
    <property type="entry name" value="Glutaredoxin"/>
    <property type="match status" value="1"/>
</dbReference>